<dbReference type="InterPro" id="IPR054211">
    <property type="entry name" value="DUF6918"/>
</dbReference>
<comment type="caution">
    <text evidence="1">The sequence shown here is derived from an EMBL/GenBank/DDBJ whole genome shotgun (WGS) entry which is preliminary data.</text>
</comment>
<protein>
    <submittedName>
        <fullName evidence="1">Uncharacterized protein</fullName>
    </submittedName>
</protein>
<dbReference type="RefSeq" id="WP_169361915.1">
    <property type="nucleotide sequence ID" value="NZ_JAAVJL010000001.1"/>
</dbReference>
<evidence type="ECO:0000313" key="1">
    <source>
        <dbReference type="EMBL" id="NMF56807.1"/>
    </source>
</evidence>
<accession>A0ABX1LL30</accession>
<sequence>MGLSENLLTPDNKALIVQECCEMIDAQLASKTGMSGIALKTAFAALKGLKPNYIYSVVDSLSQPCFNEIDPIWAEGLQQGEPVEYLKANKSRTADALLAVTDTKAKNTKIQLVRGVYEKFRDSAKKHVEDAVPDLAEIIGKYAK</sequence>
<keyword evidence="2" id="KW-1185">Reference proteome</keyword>
<reference evidence="1 2" key="1">
    <citation type="submission" date="2020-03" db="EMBL/GenBank/DDBJ databases">
        <title>Draft Genome Sequence of 2-Methylisoborneol Producing Pseudanabaena yagii Strain GIHE-NHR1 Isolated from North Han River in South Korea.</title>
        <authorList>
            <person name="Jeong J."/>
        </authorList>
    </citation>
    <scope>NUCLEOTIDE SEQUENCE [LARGE SCALE GENOMIC DNA]</scope>
    <source>
        <strain evidence="1 2">GIHE-NHR1</strain>
    </source>
</reference>
<name>A0ABX1LL30_9CYAN</name>
<organism evidence="1 2">
    <name type="scientific">Pseudanabaena yagii GIHE-NHR1</name>
    <dbReference type="NCBI Taxonomy" id="2722753"/>
    <lineage>
        <taxon>Bacteria</taxon>
        <taxon>Bacillati</taxon>
        <taxon>Cyanobacteriota</taxon>
        <taxon>Cyanophyceae</taxon>
        <taxon>Pseudanabaenales</taxon>
        <taxon>Pseudanabaenaceae</taxon>
        <taxon>Pseudanabaena</taxon>
        <taxon>Pseudanabaena yagii</taxon>
    </lineage>
</organism>
<dbReference type="Proteomes" id="UP000738376">
    <property type="component" value="Unassembled WGS sequence"/>
</dbReference>
<dbReference type="Pfam" id="PF21893">
    <property type="entry name" value="DUF6918"/>
    <property type="match status" value="1"/>
</dbReference>
<evidence type="ECO:0000313" key="2">
    <source>
        <dbReference type="Proteomes" id="UP000738376"/>
    </source>
</evidence>
<gene>
    <name evidence="1" type="ORF">HC246_01925</name>
</gene>
<proteinExistence type="predicted"/>
<dbReference type="EMBL" id="JAAVJL010000001">
    <property type="protein sequence ID" value="NMF56807.1"/>
    <property type="molecule type" value="Genomic_DNA"/>
</dbReference>